<reference evidence="10" key="1">
    <citation type="submission" date="2022-10" db="EMBL/GenBank/DDBJ databases">
        <title>Hoeflea sp. J2-29, isolated from marine algae.</title>
        <authorList>
            <person name="Kristyanto S."/>
            <person name="Kim J.M."/>
            <person name="Jeon C.O."/>
        </authorList>
    </citation>
    <scope>NUCLEOTIDE SEQUENCE</scope>
    <source>
        <strain evidence="10">J2-29</strain>
    </source>
</reference>
<keyword evidence="3 6" id="KW-0812">Transmembrane</keyword>
<feature type="chain" id="PRO_5045525193" description="Small-conductance mechanosensitive channel" evidence="8">
    <location>
        <begin position="21"/>
        <end position="503"/>
    </location>
</feature>
<feature type="transmembrane region" description="Helical" evidence="6">
    <location>
        <begin position="133"/>
        <end position="155"/>
    </location>
</feature>
<gene>
    <name evidence="10" type="ORF">OEG82_12645</name>
</gene>
<dbReference type="InterPro" id="IPR023408">
    <property type="entry name" value="MscS_beta-dom_sf"/>
</dbReference>
<evidence type="ECO:0000256" key="3">
    <source>
        <dbReference type="ARBA" id="ARBA00022692"/>
    </source>
</evidence>
<feature type="domain" description="BON" evidence="9">
    <location>
        <begin position="44"/>
        <end position="110"/>
    </location>
</feature>
<dbReference type="Pfam" id="PF04972">
    <property type="entry name" value="BON"/>
    <property type="match status" value="1"/>
</dbReference>
<evidence type="ECO:0000313" key="10">
    <source>
        <dbReference type="EMBL" id="MCY0094866.1"/>
    </source>
</evidence>
<dbReference type="PANTHER" id="PTHR30221:SF1">
    <property type="entry name" value="SMALL-CONDUCTANCE MECHANOSENSITIVE CHANNEL"/>
    <property type="match status" value="1"/>
</dbReference>
<dbReference type="Gene3D" id="3.30.70.100">
    <property type="match status" value="1"/>
</dbReference>
<comment type="subunit">
    <text evidence="6">Homoheptamer.</text>
</comment>
<evidence type="ECO:0000256" key="8">
    <source>
        <dbReference type="SAM" id="SignalP"/>
    </source>
</evidence>
<dbReference type="Gene3D" id="3.30.1340.30">
    <property type="match status" value="1"/>
</dbReference>
<comment type="subcellular location">
    <subcellularLocation>
        <location evidence="6">Cell inner membrane</location>
        <topology evidence="6">Multi-pass membrane protein</topology>
    </subcellularLocation>
    <subcellularLocation>
        <location evidence="1">Cell membrane</location>
        <topology evidence="1">Multi-pass membrane protein</topology>
    </subcellularLocation>
</comment>
<organism evidence="10 11">
    <name type="scientific">Hoeflea ulvae</name>
    <dbReference type="NCBI Taxonomy" id="2983764"/>
    <lineage>
        <taxon>Bacteria</taxon>
        <taxon>Pseudomonadati</taxon>
        <taxon>Pseudomonadota</taxon>
        <taxon>Alphaproteobacteria</taxon>
        <taxon>Hyphomicrobiales</taxon>
        <taxon>Rhizobiaceae</taxon>
        <taxon>Hoeflea</taxon>
    </lineage>
</organism>
<feature type="compositionally biased region" description="Basic and acidic residues" evidence="7">
    <location>
        <begin position="442"/>
        <end position="464"/>
    </location>
</feature>
<evidence type="ECO:0000259" key="9">
    <source>
        <dbReference type="PROSITE" id="PS50914"/>
    </source>
</evidence>
<keyword evidence="11" id="KW-1185">Reference proteome</keyword>
<dbReference type="Gene3D" id="2.30.30.60">
    <property type="match status" value="1"/>
</dbReference>
<comment type="similarity">
    <text evidence="6">Belongs to the MscS (TC 1.A.23) family.</text>
</comment>
<dbReference type="InterPro" id="IPR011066">
    <property type="entry name" value="MscS_channel_C_sf"/>
</dbReference>
<evidence type="ECO:0000256" key="6">
    <source>
        <dbReference type="RuleBase" id="RU369025"/>
    </source>
</evidence>
<evidence type="ECO:0000256" key="4">
    <source>
        <dbReference type="ARBA" id="ARBA00022989"/>
    </source>
</evidence>
<dbReference type="InterPro" id="IPR006685">
    <property type="entry name" value="MscS_channel_2nd"/>
</dbReference>
<dbReference type="InterPro" id="IPR006686">
    <property type="entry name" value="MscS_channel_CS"/>
</dbReference>
<proteinExistence type="inferred from homology"/>
<evidence type="ECO:0000256" key="1">
    <source>
        <dbReference type="ARBA" id="ARBA00004651"/>
    </source>
</evidence>
<keyword evidence="6" id="KW-0997">Cell inner membrane</keyword>
<feature type="compositionally biased region" description="Low complexity" evidence="7">
    <location>
        <begin position="390"/>
        <end position="415"/>
    </location>
</feature>
<keyword evidence="2" id="KW-1003">Cell membrane</keyword>
<feature type="region of interest" description="Disordered" evidence="7">
    <location>
        <begin position="388"/>
        <end position="503"/>
    </location>
</feature>
<keyword evidence="6" id="KW-0813">Transport</keyword>
<dbReference type="Proteomes" id="UP001081283">
    <property type="component" value="Unassembled WGS sequence"/>
</dbReference>
<sequence>MRRILSIPRALWLMLALALAAPTAAQDTAEPAGPVIETGTSVTADAQIRSRIQTIFREIDGLGHLGVSVTAGVVRLTGQVEQAALAQKAEDLVSRVSGVVAIENRLTEQTAVTERLKPVIGRFETRLQQTLDYLPLVLVAGLVWLLIGLLGWFVTTRTQPWGWLTPNAFIADLLRQTVWLAFLMLGAVTALDILGATAVLGTILGAVGIIGLAIGFAVKDTVENYIASILLSIRQPFQPRDFIALEGMQGFVIRLTSRATILMDIDGNHIRIPNATVFKAKIVNYTRNPERRFSFELGVDADSALHAALAVCHQTLQGLDFVLKNPEPGAWIEQVGDSNVLIGLSGWINQTETDFIKARSEAIRTVKTALETAGFALPEPIYRLRFDTGAPVPTTSQPAAASAPEPAPGKSAASTTPPPEPATPPSAEPRLGDQSEVQARVQSEDRATRTAAEKVSDEAADKVTDTGVDEAVLKKVDDERQQQSGSDLLSTDAEDELGARPVV</sequence>
<keyword evidence="6" id="KW-0406">Ion transport</keyword>
<feature type="transmembrane region" description="Helical" evidence="6">
    <location>
        <begin position="193"/>
        <end position="218"/>
    </location>
</feature>
<comment type="function">
    <text evidence="6">Mechanosensitive channel that participates in the regulation of osmotic pressure changes within the cell, opening in response to stretch forces in the membrane lipid bilayer, without the need for other proteins. Contributes to normal resistance to hypoosmotic shock. Forms an ion channel of 1.0 nanosiemens conductance with a slight preference for anions.</text>
</comment>
<feature type="compositionally biased region" description="Pro residues" evidence="7">
    <location>
        <begin position="416"/>
        <end position="427"/>
    </location>
</feature>
<dbReference type="InterPro" id="IPR007055">
    <property type="entry name" value="BON_dom"/>
</dbReference>
<dbReference type="Pfam" id="PF00924">
    <property type="entry name" value="MS_channel_2nd"/>
    <property type="match status" value="1"/>
</dbReference>
<dbReference type="EMBL" id="JAOVZQ010000001">
    <property type="protein sequence ID" value="MCY0094866.1"/>
    <property type="molecule type" value="Genomic_DNA"/>
</dbReference>
<keyword evidence="4 6" id="KW-1133">Transmembrane helix</keyword>
<dbReference type="SUPFAM" id="SSF82689">
    <property type="entry name" value="Mechanosensitive channel protein MscS (YggB), C-terminal domain"/>
    <property type="match status" value="1"/>
</dbReference>
<dbReference type="RefSeq" id="WP_267612782.1">
    <property type="nucleotide sequence ID" value="NZ_JAOVZQ010000001.1"/>
</dbReference>
<dbReference type="Gene3D" id="1.10.287.1260">
    <property type="match status" value="1"/>
</dbReference>
<evidence type="ECO:0000313" key="11">
    <source>
        <dbReference type="Proteomes" id="UP001081283"/>
    </source>
</evidence>
<accession>A0ABT3YG73</accession>
<protein>
    <recommendedName>
        <fullName evidence="6">Small-conductance mechanosensitive channel</fullName>
    </recommendedName>
</protein>
<comment type="caution">
    <text evidence="6">Lacks conserved residue(s) required for the propagation of feature annotation.</text>
</comment>
<evidence type="ECO:0000256" key="7">
    <source>
        <dbReference type="SAM" id="MobiDB-lite"/>
    </source>
</evidence>
<feature type="signal peptide" evidence="8">
    <location>
        <begin position="1"/>
        <end position="20"/>
    </location>
</feature>
<dbReference type="PROSITE" id="PS01246">
    <property type="entry name" value="UPF0003"/>
    <property type="match status" value="1"/>
</dbReference>
<dbReference type="SUPFAM" id="SSF50182">
    <property type="entry name" value="Sm-like ribonucleoproteins"/>
    <property type="match status" value="1"/>
</dbReference>
<dbReference type="PROSITE" id="PS50914">
    <property type="entry name" value="BON"/>
    <property type="match status" value="1"/>
</dbReference>
<evidence type="ECO:0000256" key="5">
    <source>
        <dbReference type="ARBA" id="ARBA00023136"/>
    </source>
</evidence>
<keyword evidence="5 6" id="KW-0472">Membrane</keyword>
<feature type="compositionally biased region" description="Basic and acidic residues" evidence="7">
    <location>
        <begin position="471"/>
        <end position="481"/>
    </location>
</feature>
<name>A0ABT3YG73_9HYPH</name>
<keyword evidence="8" id="KW-0732">Signal</keyword>
<dbReference type="InterPro" id="IPR045275">
    <property type="entry name" value="MscS_archaea/bacteria_type"/>
</dbReference>
<evidence type="ECO:0000256" key="2">
    <source>
        <dbReference type="ARBA" id="ARBA00022475"/>
    </source>
</evidence>
<dbReference type="PANTHER" id="PTHR30221">
    <property type="entry name" value="SMALL-CONDUCTANCE MECHANOSENSITIVE CHANNEL"/>
    <property type="match status" value="1"/>
</dbReference>
<keyword evidence="6" id="KW-0407">Ion channel</keyword>
<comment type="caution">
    <text evidence="10">The sequence shown here is derived from an EMBL/GenBank/DDBJ whole genome shotgun (WGS) entry which is preliminary data.</text>
</comment>
<dbReference type="InterPro" id="IPR010920">
    <property type="entry name" value="LSM_dom_sf"/>
</dbReference>